<dbReference type="EMBL" id="AP024086">
    <property type="protein sequence ID" value="BCL62560.1"/>
    <property type="molecule type" value="Genomic_DNA"/>
</dbReference>
<dbReference type="PANTHER" id="PTHR30217">
    <property type="entry name" value="PEPTIDASE U32 FAMILY"/>
    <property type="match status" value="1"/>
</dbReference>
<dbReference type="KEGG" id="dbk:DGMP_32530"/>
<organism evidence="2 3">
    <name type="scientific">Desulfomarina profundi</name>
    <dbReference type="NCBI Taxonomy" id="2772557"/>
    <lineage>
        <taxon>Bacteria</taxon>
        <taxon>Pseudomonadati</taxon>
        <taxon>Thermodesulfobacteriota</taxon>
        <taxon>Desulfobulbia</taxon>
        <taxon>Desulfobulbales</taxon>
        <taxon>Desulfobulbaceae</taxon>
        <taxon>Desulfomarina</taxon>
    </lineage>
</organism>
<dbReference type="RefSeq" id="WP_228854908.1">
    <property type="nucleotide sequence ID" value="NZ_AP024086.1"/>
</dbReference>
<dbReference type="Pfam" id="PF12392">
    <property type="entry name" value="DUF3656"/>
    <property type="match status" value="1"/>
</dbReference>
<accession>A0A8D5FKH5</accession>
<dbReference type="InterPro" id="IPR001539">
    <property type="entry name" value="Peptidase_U32"/>
</dbReference>
<proteinExistence type="predicted"/>
<dbReference type="PANTHER" id="PTHR30217:SF10">
    <property type="entry name" value="23S RRNA 5-HYDROXYCYTIDINE C2501 SYNTHASE"/>
    <property type="match status" value="1"/>
</dbReference>
<evidence type="ECO:0000259" key="1">
    <source>
        <dbReference type="Pfam" id="PF12392"/>
    </source>
</evidence>
<sequence length="610" mass="67992">MKPEPVTKLELLAPAGNLQSGIAAIDHGADAVYIGGPEFGARRGAGNSPDDIEKLVAHAHQFYARVYVALNTLLNDRELERAVVLAHRFYDMGVDALIIQDTGLLEADLPPIPLHASTQMNNRTVEKVVFLEKVGFRQVVLARELSLGQIRKIREKTTVPLEFFVHGALCVSYSGQCYISEVMTGRSANRGECAQFCRHRFTLTDLEGRVLARDRYLLSLKDLDLSLRLEELVDAGVTSFKIEGRLKDENYVKNVTAFYRQKLDDILEKKAGFSRSSTGSCEFSFVPDTSKSFNRGQTSYFLDGGKKRPGSINSPKSRGSYVGSVSHIVGAGFVLKDGAAIHNGDGLCYFSSTGVLKGIKVNRVSGERIYPHLGIPSDLARGMKIYRNADQVFARELGRSSGCRKIAVDLFLSEINRGLSLAIVDEDGVQSLTENCLEKESARSPSAVHTIAEKQLRKSGETVFKVKKVVVKLDSSIHLPVSALNRLRRDGLAAHLIVRLEQYRQEKSKIVSNSFPWIKKNKINYLDNITNRKAQEFYHRHGAEKAVFPSYFQPDRGAVLMKTKYCIRAQLGICSGKHEKEPLILTDNIGEYQVFFDCENCEMVVKLRHN</sequence>
<dbReference type="InterPro" id="IPR020988">
    <property type="entry name" value="Pept_U32_collagenase"/>
</dbReference>
<name>A0A8D5FKH5_9BACT</name>
<gene>
    <name evidence="2" type="ORF">DGMP_32530</name>
</gene>
<dbReference type="PROSITE" id="PS01276">
    <property type="entry name" value="PEPTIDASE_U32"/>
    <property type="match status" value="1"/>
</dbReference>
<evidence type="ECO:0000313" key="2">
    <source>
        <dbReference type="EMBL" id="BCL62560.1"/>
    </source>
</evidence>
<dbReference type="Pfam" id="PF01136">
    <property type="entry name" value="Peptidase_U32"/>
    <property type="match status" value="1"/>
</dbReference>
<protein>
    <submittedName>
        <fullName evidence="2">Collagenase</fullName>
    </submittedName>
</protein>
<dbReference type="AlphaFoldDB" id="A0A8D5FKH5"/>
<evidence type="ECO:0000313" key="3">
    <source>
        <dbReference type="Proteomes" id="UP000826725"/>
    </source>
</evidence>
<dbReference type="InterPro" id="IPR051454">
    <property type="entry name" value="RNA/ubiquinone_mod_enzymes"/>
</dbReference>
<dbReference type="Proteomes" id="UP000826725">
    <property type="component" value="Chromosome"/>
</dbReference>
<reference evidence="2" key="1">
    <citation type="submission" date="2020-09" db="EMBL/GenBank/DDBJ databases">
        <title>Desulfogranum mesoprofundum gen. nov., sp. nov., a novel mesophilic, sulfate-reducing chemolithoautotroph isolated from a deep-sea hydrothermal vent chimney in the Suiyo Seamount.</title>
        <authorList>
            <person name="Hashimoto Y."/>
            <person name="Nakagawa S."/>
        </authorList>
    </citation>
    <scope>NUCLEOTIDE SEQUENCE</scope>
    <source>
        <strain evidence="2">KT2</strain>
    </source>
</reference>
<feature type="domain" description="Peptidase U32 collagenase" evidence="1">
    <location>
        <begin position="385"/>
        <end position="494"/>
    </location>
</feature>
<keyword evidence="3" id="KW-1185">Reference proteome</keyword>